<sequence length="318" mass="35776">MLKAKENLIVHQDGLVSGQHVRLRPTKLCITLLLLSLAIWIGAVNYQVNVAYAVCFWVLGLIGVVALITKRQLLGLNVNILFSDEVFAGEHADVRFKLNAGKRLRVVWWRGEYAKQIDENQPNQFTIWQCATLSGSLKEQEWQWAIPITQRGYFPTDLFIQLATSAPFGLFQAECRVQWQSNAVAFAAPLPHHDFGVAAQSDDTQIAQYAGMHGDDIAYLKNHQKSASLQHVAWKVYAKRGELMDKVFDEPPPAMHSEKISYLDYPLGTPMEKLASLLTYRVLQADKTGMPYTLELPNLTLTPQNGLREKSLNALALM</sequence>
<evidence type="ECO:0008006" key="4">
    <source>
        <dbReference type="Google" id="ProtNLM"/>
    </source>
</evidence>
<dbReference type="HOGENOM" id="CLU_054568_0_1_4"/>
<dbReference type="EMBL" id="ADCY02000010">
    <property type="protein sequence ID" value="EFG31342.2"/>
    <property type="molecule type" value="Genomic_DNA"/>
</dbReference>
<keyword evidence="3" id="KW-1185">Reference proteome</keyword>
<organism evidence="2 3">
    <name type="scientific">Simonsiella muelleri ATCC 29453</name>
    <dbReference type="NCBI Taxonomy" id="641147"/>
    <lineage>
        <taxon>Bacteria</taxon>
        <taxon>Pseudomonadati</taxon>
        <taxon>Pseudomonadota</taxon>
        <taxon>Betaproteobacteria</taxon>
        <taxon>Neisseriales</taxon>
        <taxon>Neisseriaceae</taxon>
        <taxon>Simonsiella</taxon>
    </lineage>
</organism>
<dbReference type="AlphaFoldDB" id="V9HD53"/>
<feature type="transmembrane region" description="Helical" evidence="1">
    <location>
        <begin position="28"/>
        <end position="44"/>
    </location>
</feature>
<dbReference type="STRING" id="641147.HMPREF9021_00610"/>
<protein>
    <recommendedName>
        <fullName evidence="4">DUF58 domain-containing protein</fullName>
    </recommendedName>
</protein>
<comment type="caution">
    <text evidence="2">The sequence shown here is derived from an EMBL/GenBank/DDBJ whole genome shotgun (WGS) entry which is preliminary data.</text>
</comment>
<dbReference type="OrthoDB" id="5298497at2"/>
<dbReference type="eggNOG" id="COG1721">
    <property type="taxonomic scope" value="Bacteria"/>
</dbReference>
<dbReference type="PANTHER" id="PTHR34351:SF1">
    <property type="entry name" value="SLR1927 PROTEIN"/>
    <property type="match status" value="1"/>
</dbReference>
<reference evidence="2 3" key="2">
    <citation type="submission" date="2011-10" db="EMBL/GenBank/DDBJ databases">
        <title>The Genome Sequence of Simonsiella muelleri ATCC 29453.</title>
        <authorList>
            <consortium name="The Broad Institute Genome Sequencing Platform"/>
            <consortium name="The Broad Institute Genome Sequencing Center for Infectious Disease"/>
            <person name="Earl A."/>
            <person name="Ward D."/>
            <person name="Feldgarden M."/>
            <person name="Gevers D."/>
            <person name="Izard J."/>
            <person name="Baranova O.V."/>
            <person name="Blanton J.M."/>
            <person name="Tanner A.C."/>
            <person name="Dewhirst F."/>
            <person name="Young S.K."/>
            <person name="Zeng Q."/>
            <person name="Gargeya S."/>
            <person name="Fitzgerald M."/>
            <person name="Haas B."/>
            <person name="Abouelleil A."/>
            <person name="Alvarado L."/>
            <person name="Arachchi H.M."/>
            <person name="Berlin A."/>
            <person name="Brown A."/>
            <person name="Chapman S.B."/>
            <person name="Chen Z."/>
            <person name="Dunbar C."/>
            <person name="Freedman E."/>
            <person name="Gearin G."/>
            <person name="Goldberg J."/>
            <person name="Griggs A."/>
            <person name="Gujja S."/>
            <person name="Heiman D."/>
            <person name="Howarth C."/>
            <person name="Larson L."/>
            <person name="Lui A."/>
            <person name="MacDonald P.J.P."/>
            <person name="Montmayeur A."/>
            <person name="Murphy C."/>
            <person name="Neiman D."/>
            <person name="Pearson M."/>
            <person name="Priest M."/>
            <person name="Roberts A."/>
            <person name="Saif S."/>
            <person name="Shea T."/>
            <person name="Shenoy N."/>
            <person name="Sisk P."/>
            <person name="Stolte C."/>
            <person name="Sykes S."/>
            <person name="Wortman J."/>
            <person name="Nusbaum C."/>
            <person name="Birren B."/>
        </authorList>
    </citation>
    <scope>NUCLEOTIDE SEQUENCE [LARGE SCALE GENOMIC DNA]</scope>
    <source>
        <strain evidence="2 3">ATCC 29453</strain>
    </source>
</reference>
<dbReference type="Proteomes" id="UP000017813">
    <property type="component" value="Unassembled WGS sequence"/>
</dbReference>
<keyword evidence="1" id="KW-0472">Membrane</keyword>
<dbReference type="KEGG" id="smur:BWP33_10220"/>
<evidence type="ECO:0000313" key="3">
    <source>
        <dbReference type="Proteomes" id="UP000017813"/>
    </source>
</evidence>
<dbReference type="PANTHER" id="PTHR34351">
    <property type="entry name" value="SLR1927 PROTEIN-RELATED"/>
    <property type="match status" value="1"/>
</dbReference>
<gene>
    <name evidence="2" type="ORF">HMPREF9021_00610</name>
</gene>
<accession>V9HD53</accession>
<name>V9HD53_9NEIS</name>
<feature type="transmembrane region" description="Helical" evidence="1">
    <location>
        <begin position="50"/>
        <end position="69"/>
    </location>
</feature>
<proteinExistence type="predicted"/>
<evidence type="ECO:0000313" key="2">
    <source>
        <dbReference type="EMBL" id="EFG31342.2"/>
    </source>
</evidence>
<reference evidence="2 3" key="1">
    <citation type="submission" date="2010-03" db="EMBL/GenBank/DDBJ databases">
        <authorList>
            <consortium name="The Broad Institute Genome Sequencing Platform"/>
            <person name="Ward D."/>
            <person name="Earl A."/>
            <person name="Feldgarden M."/>
            <person name="Gevers D."/>
            <person name="Young S."/>
            <person name="Zeng Q."/>
            <person name="Koehrsen M."/>
            <person name="Alvarado L."/>
            <person name="Berlin A.M."/>
            <person name="Borenstein D."/>
            <person name="Chapman S.B."/>
            <person name="Chen Z."/>
            <person name="Engels R."/>
            <person name="Freedman E."/>
            <person name="Gellesch M."/>
            <person name="Goldberg J."/>
            <person name="Griggs A."/>
            <person name="Gujja S."/>
            <person name="Heilman E.R."/>
            <person name="Heiman D.I."/>
            <person name="Hepburn T.A."/>
            <person name="Howarth C."/>
            <person name="Jen D."/>
            <person name="Larson L."/>
            <person name="Mehta T."/>
            <person name="Park D."/>
            <person name="Pearson M."/>
            <person name="Richards J."/>
            <person name="Roberts A."/>
            <person name="Saif S."/>
            <person name="Shea T.D."/>
            <person name="Shenoy N."/>
            <person name="Sisk P."/>
            <person name="Stolte C."/>
            <person name="Sykes S.N."/>
            <person name="Walk T."/>
            <person name="White J."/>
            <person name="Yandava C."/>
            <person name="Izard J."/>
            <person name="Baranova O.V."/>
            <person name="Blanton J.M."/>
            <person name="Tanner A.C."/>
            <person name="Dewhirst F."/>
            <person name="Haas B."/>
            <person name="Nusbaum C."/>
            <person name="Birren B."/>
        </authorList>
    </citation>
    <scope>NUCLEOTIDE SEQUENCE [LARGE SCALE GENOMIC DNA]</scope>
    <source>
        <strain evidence="2 3">ATCC 29453</strain>
    </source>
</reference>
<keyword evidence="1" id="KW-0812">Transmembrane</keyword>
<dbReference type="RefSeq" id="WP_002641396.1">
    <property type="nucleotide sequence ID" value="NZ_CP019448.1"/>
</dbReference>
<keyword evidence="1" id="KW-1133">Transmembrane helix</keyword>
<evidence type="ECO:0000256" key="1">
    <source>
        <dbReference type="SAM" id="Phobius"/>
    </source>
</evidence>